<dbReference type="InterPro" id="IPR009051">
    <property type="entry name" value="Helical_ferredxn"/>
</dbReference>
<dbReference type="Pfam" id="PF13183">
    <property type="entry name" value="Fer4_8"/>
    <property type="match status" value="1"/>
</dbReference>
<organism evidence="9 10">
    <name type="scientific">Candidatus Gallionella acididurans</name>
    <dbReference type="NCBI Taxonomy" id="1796491"/>
    <lineage>
        <taxon>Bacteria</taxon>
        <taxon>Pseudomonadati</taxon>
        <taxon>Pseudomonadota</taxon>
        <taxon>Betaproteobacteria</taxon>
        <taxon>Nitrosomonadales</taxon>
        <taxon>Gallionellaceae</taxon>
        <taxon>Gallionella</taxon>
    </lineage>
</organism>
<protein>
    <submittedName>
        <fullName evidence="9">(4Fe-4S) cluster-containing protein</fullName>
    </submittedName>
</protein>
<keyword evidence="5" id="KW-0249">Electron transport</keyword>
<dbReference type="PATRIC" id="fig|1796491.3.peg.1722"/>
<keyword evidence="7" id="KW-0411">Iron-sulfur</keyword>
<reference evidence="9 10" key="1">
    <citation type="submission" date="2016-02" db="EMBL/GenBank/DDBJ databases">
        <authorList>
            <person name="Wen L."/>
            <person name="He K."/>
            <person name="Yang H."/>
        </authorList>
    </citation>
    <scope>NUCLEOTIDE SEQUENCE [LARGE SCALE GENOMIC DNA]</scope>
    <source>
        <strain evidence="9">ShG14-8</strain>
    </source>
</reference>
<comment type="caution">
    <text evidence="9">The sequence shown here is derived from an EMBL/GenBank/DDBJ whole genome shotgun (WGS) entry which is preliminary data.</text>
</comment>
<gene>
    <name evidence="9" type="ORF">AWT59_1569</name>
</gene>
<dbReference type="GO" id="GO:0051539">
    <property type="term" value="F:4 iron, 4 sulfur cluster binding"/>
    <property type="evidence" value="ECO:0007669"/>
    <property type="project" value="UniProtKB-KW"/>
</dbReference>
<keyword evidence="4" id="KW-0677">Repeat</keyword>
<dbReference type="InterPro" id="IPR017900">
    <property type="entry name" value="4Fe4S_Fe_S_CS"/>
</dbReference>
<dbReference type="EMBL" id="LSLI01000034">
    <property type="protein sequence ID" value="KXS32310.1"/>
    <property type="molecule type" value="Genomic_DNA"/>
</dbReference>
<dbReference type="GO" id="GO:0046872">
    <property type="term" value="F:metal ion binding"/>
    <property type="evidence" value="ECO:0007669"/>
    <property type="project" value="UniProtKB-KW"/>
</dbReference>
<dbReference type="InterPro" id="IPR024569">
    <property type="entry name" value="LutB_C"/>
</dbReference>
<proteinExistence type="predicted"/>
<dbReference type="GO" id="GO:0006089">
    <property type="term" value="P:lactate metabolic process"/>
    <property type="evidence" value="ECO:0007669"/>
    <property type="project" value="InterPro"/>
</dbReference>
<dbReference type="AlphaFoldDB" id="A0A139BTM0"/>
<dbReference type="InterPro" id="IPR003741">
    <property type="entry name" value="LUD_dom"/>
</dbReference>
<keyword evidence="6" id="KW-0408">Iron</keyword>
<evidence type="ECO:0000256" key="7">
    <source>
        <dbReference type="ARBA" id="ARBA00023014"/>
    </source>
</evidence>
<dbReference type="SUPFAM" id="SSF46548">
    <property type="entry name" value="alpha-helical ferredoxin"/>
    <property type="match status" value="1"/>
</dbReference>
<evidence type="ECO:0000256" key="5">
    <source>
        <dbReference type="ARBA" id="ARBA00022982"/>
    </source>
</evidence>
<dbReference type="Gene3D" id="1.10.1060.10">
    <property type="entry name" value="Alpha-helical ferredoxin"/>
    <property type="match status" value="1"/>
</dbReference>
<dbReference type="PANTHER" id="PTHR47153:SF2">
    <property type="entry name" value="LACTATE UTILIZATION PROTEIN B"/>
    <property type="match status" value="1"/>
</dbReference>
<feature type="domain" description="4Fe-4S ferredoxin-type" evidence="8">
    <location>
        <begin position="301"/>
        <end position="331"/>
    </location>
</feature>
<dbReference type="Proteomes" id="UP000070578">
    <property type="component" value="Unassembled WGS sequence"/>
</dbReference>
<keyword evidence="3" id="KW-0479">Metal-binding</keyword>
<name>A0A139BTM0_9PROT</name>
<reference evidence="9 10" key="2">
    <citation type="submission" date="2016-03" db="EMBL/GenBank/DDBJ databases">
        <title>New uncultured bacterium of the family Gallionellaceae from acid mine drainage: description and reconstruction of genome based on metagenomic analysis of microbial community.</title>
        <authorList>
            <person name="Kadnikov V."/>
            <person name="Ivasenko D."/>
            <person name="Beletsky A."/>
            <person name="Mardanov A."/>
            <person name="Danilova E."/>
            <person name="Pimenov N."/>
            <person name="Karnachuk O."/>
            <person name="Ravin N."/>
        </authorList>
    </citation>
    <scope>NUCLEOTIDE SEQUENCE [LARGE SCALE GENOMIC DNA]</scope>
    <source>
        <strain evidence="9">ShG14-8</strain>
    </source>
</reference>
<accession>A0A139BTM0</accession>
<sequence>MKNNSINFKRQVTIKLADVKLQSALSRLQSRFVEGRAAVISEISDFEETRTAAAAIRDRVLNDLEHWLMHFEQQATARGAIVHWAETGADVNRIVAEIAVQHGVRTAAKSKSMVSEECGLNDALELAGVTVMETDLGEYILQLAHEAPSHIVAPVVHKNKEEISDLFAEKHQLPRKTGIAELCREAREILRPAFLNADMGISGANFLVAETGSALIVTNEGNGRLVTTLPRVHVAITGIEKVVPTLEDVTTLLRLLPRSATGQSITNYVSVLTGNKNKDDHDGPEHFHIILLDNGRSSLVGSEMQEMLRCIRCGACMNHCPVYQNIGGHAYGWVYPGPMGSILTPLLGGLEKSPDLPNASTLCGACAVVCPVKIPLPDLLRKLREKQMERGMKSRRETFMLKAWAWLALHPPVYALATKFGVRAMSLLGGKNKLLHTLPGASGWTDGRDFPAPEGLTFREIYQRRNRQ</sequence>
<dbReference type="PROSITE" id="PS00198">
    <property type="entry name" value="4FE4S_FER_1"/>
    <property type="match status" value="1"/>
</dbReference>
<dbReference type="PANTHER" id="PTHR47153">
    <property type="entry name" value="LACTATE UTILIZATION PROTEIN B"/>
    <property type="match status" value="1"/>
</dbReference>
<dbReference type="InterPro" id="IPR004452">
    <property type="entry name" value="LutB/LldF"/>
</dbReference>
<evidence type="ECO:0000313" key="9">
    <source>
        <dbReference type="EMBL" id="KXS32310.1"/>
    </source>
</evidence>
<evidence type="ECO:0000313" key="10">
    <source>
        <dbReference type="Proteomes" id="UP000070578"/>
    </source>
</evidence>
<evidence type="ECO:0000259" key="8">
    <source>
        <dbReference type="PROSITE" id="PS51379"/>
    </source>
</evidence>
<evidence type="ECO:0000256" key="1">
    <source>
        <dbReference type="ARBA" id="ARBA00022448"/>
    </source>
</evidence>
<dbReference type="Pfam" id="PF02589">
    <property type="entry name" value="LUD_dom"/>
    <property type="match status" value="1"/>
</dbReference>
<dbReference type="NCBIfam" id="TIGR00273">
    <property type="entry name" value="LutB/LldF family L-lactate oxidation iron-sulfur protein"/>
    <property type="match status" value="1"/>
</dbReference>
<evidence type="ECO:0000256" key="6">
    <source>
        <dbReference type="ARBA" id="ARBA00023004"/>
    </source>
</evidence>
<keyword evidence="1" id="KW-0813">Transport</keyword>
<evidence type="ECO:0000256" key="3">
    <source>
        <dbReference type="ARBA" id="ARBA00022723"/>
    </source>
</evidence>
<evidence type="ECO:0000256" key="2">
    <source>
        <dbReference type="ARBA" id="ARBA00022485"/>
    </source>
</evidence>
<dbReference type="InterPro" id="IPR017896">
    <property type="entry name" value="4Fe4S_Fe-S-bd"/>
</dbReference>
<dbReference type="Pfam" id="PF11870">
    <property type="entry name" value="LutB_C"/>
    <property type="match status" value="1"/>
</dbReference>
<dbReference type="InterPro" id="IPR037171">
    <property type="entry name" value="NagB/RpiA_transferase-like"/>
</dbReference>
<evidence type="ECO:0000256" key="4">
    <source>
        <dbReference type="ARBA" id="ARBA00022737"/>
    </source>
</evidence>
<dbReference type="PROSITE" id="PS51379">
    <property type="entry name" value="4FE4S_FER_2"/>
    <property type="match status" value="1"/>
</dbReference>
<dbReference type="InterPro" id="IPR024185">
    <property type="entry name" value="FTHF_cligase-like_sf"/>
</dbReference>
<keyword evidence="2" id="KW-0004">4Fe-4S</keyword>
<dbReference type="SUPFAM" id="SSF100950">
    <property type="entry name" value="NagB/RpiA/CoA transferase-like"/>
    <property type="match status" value="1"/>
</dbReference>
<dbReference type="Gene3D" id="3.40.50.10420">
    <property type="entry name" value="NagB/RpiA/CoA transferase-like"/>
    <property type="match status" value="1"/>
</dbReference>